<dbReference type="PANTHER" id="PTHR38795">
    <property type="entry name" value="DUF6604 DOMAIN-CONTAINING PROTEIN"/>
    <property type="match status" value="1"/>
</dbReference>
<dbReference type="PANTHER" id="PTHR38795:SF1">
    <property type="entry name" value="DUF6604 DOMAIN-CONTAINING PROTEIN"/>
    <property type="match status" value="1"/>
</dbReference>
<dbReference type="EMBL" id="JAKLMC020000013">
    <property type="protein sequence ID" value="KAK5952871.1"/>
    <property type="molecule type" value="Genomic_DNA"/>
</dbReference>
<keyword evidence="3" id="KW-1185">Reference proteome</keyword>
<proteinExistence type="predicted"/>
<dbReference type="AlphaFoldDB" id="A0AAN8F7I7"/>
<protein>
    <recommendedName>
        <fullName evidence="1">DUF6604 domain-containing protein</fullName>
    </recommendedName>
</protein>
<organism evidence="2 3">
    <name type="scientific">Knufia fluminis</name>
    <dbReference type="NCBI Taxonomy" id="191047"/>
    <lineage>
        <taxon>Eukaryota</taxon>
        <taxon>Fungi</taxon>
        <taxon>Dikarya</taxon>
        <taxon>Ascomycota</taxon>
        <taxon>Pezizomycotina</taxon>
        <taxon>Eurotiomycetes</taxon>
        <taxon>Chaetothyriomycetidae</taxon>
        <taxon>Chaetothyriales</taxon>
        <taxon>Trichomeriaceae</taxon>
        <taxon>Knufia</taxon>
    </lineage>
</organism>
<dbReference type="Pfam" id="PF20253">
    <property type="entry name" value="DUF6604"/>
    <property type="match status" value="1"/>
</dbReference>
<feature type="domain" description="DUF6604" evidence="1">
    <location>
        <begin position="15"/>
        <end position="257"/>
    </location>
</feature>
<evidence type="ECO:0000259" key="1">
    <source>
        <dbReference type="Pfam" id="PF20253"/>
    </source>
</evidence>
<name>A0AAN8F7I7_9EURO</name>
<dbReference type="Proteomes" id="UP001316803">
    <property type="component" value="Unassembled WGS sequence"/>
</dbReference>
<dbReference type="InterPro" id="IPR046539">
    <property type="entry name" value="DUF6604"/>
</dbReference>
<gene>
    <name evidence="2" type="ORF">OHC33_005992</name>
</gene>
<evidence type="ECO:0000313" key="2">
    <source>
        <dbReference type="EMBL" id="KAK5952871.1"/>
    </source>
</evidence>
<accession>A0AAN8F7I7</accession>
<comment type="caution">
    <text evidence="2">The sequence shown here is derived from an EMBL/GenBank/DDBJ whole genome shotgun (WGS) entry which is preliminary data.</text>
</comment>
<reference evidence="2 3" key="1">
    <citation type="submission" date="2022-12" db="EMBL/GenBank/DDBJ databases">
        <title>Genomic features and morphological characterization of a novel Knufia sp. strain isolated from spacecraft assembly facility.</title>
        <authorList>
            <person name="Teixeira M."/>
            <person name="Chander A.M."/>
            <person name="Stajich J.E."/>
            <person name="Venkateswaran K."/>
        </authorList>
    </citation>
    <scope>NUCLEOTIDE SEQUENCE [LARGE SCALE GENOMIC DNA]</scope>
    <source>
        <strain evidence="2 3">FJI-L2-BK-P2</strain>
    </source>
</reference>
<sequence>MTTKLASHHFSSYIQYKSEEKTFIQYVLRTAQARGYLSATVTGSQASLSDDDLAIYQIIPYVRQMANDKSIITIPKKVAKKLRNVTALRAKCAAWYQDNTKVNDLETQKRNHSHAYPLRALHQIYNLLRSKIATDVQDDLDGTVDQIDPTLTVNRFEMLTEEEKVETHAAEDADISGGSQFHTNKFPLLHEDNNTYEPQKNDLLLERYCIAQAYEAIYAIVVQQWLSYASDAAGHSLMEAALVTNQAIDLVRQREQESCFPLDVGLTEWEMNVPTKSPSSSLFASLQRTKTGHIEEPLSRMQAILYEVFSKNDTSTRYEPAKQALQDIDYFHAPVNGQAAYEIMALGSFRKTWANVLQQEGNGRPDPESVRLLRWLSKSYKDLTGPQDVPLCVAFAMRVEVAISYICRDHSSFGRDQTVRLHEDGLVQAREHLANLQDSSSYCSEMSEQIRQQSIDSLDDFLAQIPAQCQLFSELPPTSLPWVLTYMGVCSFELRCFLGEIFVTAMVDLGFFADLARIYDMCQKEGGTSTRWHDLYFLEAGIGEKYIYHGQKPSSGSRDRYLDQTLFAHNFTAKFGDKPEDWERNFGKVHRRETGRLRPRFWAWPLAGILRGRINNHVPFRDATLERARLFLRGNTVQRLIKGTVKTIKFEDDGTFSDHAELWKFASRGPQLDNSDLLHLLRCRLRAELPLLQFSFDRLSIACIELASMLAQEWQKQGWFPYGADAGRRSPLHQTFVVLMDLSTGLQMSADQKSPARDKAQHKVDAVGKIFDAWLSEHGDSGLRQTLQTQRRLLSALPQPFLKELRRLHEIYGTPDGLFGSEQLGDILWLDDMFNMEAQVVETFGKPLTKDK</sequence>
<evidence type="ECO:0000313" key="3">
    <source>
        <dbReference type="Proteomes" id="UP001316803"/>
    </source>
</evidence>